<comment type="caution">
    <text evidence="1">The sequence shown here is derived from an EMBL/GenBank/DDBJ whole genome shotgun (WGS) entry which is preliminary data.</text>
</comment>
<sequence length="100" mass="11311">MELVEEANWVGDKDEAELEELLEELLVLLKCEELADEEAGVMELLLVCVADEDTELVEEANGDEGDAELLKEAECVEDEARKMSSRLKLKRSWLNCLNVK</sequence>
<dbReference type="Proteomes" id="UP001215280">
    <property type="component" value="Unassembled WGS sequence"/>
</dbReference>
<evidence type="ECO:0000313" key="1">
    <source>
        <dbReference type="EMBL" id="KAJ7766370.1"/>
    </source>
</evidence>
<gene>
    <name evidence="1" type="ORF">DFH07DRAFT_769911</name>
</gene>
<reference evidence="1" key="1">
    <citation type="submission" date="2023-03" db="EMBL/GenBank/DDBJ databases">
        <title>Massive genome expansion in bonnet fungi (Mycena s.s.) driven by repeated elements and novel gene families across ecological guilds.</title>
        <authorList>
            <consortium name="Lawrence Berkeley National Laboratory"/>
            <person name="Harder C.B."/>
            <person name="Miyauchi S."/>
            <person name="Viragh M."/>
            <person name="Kuo A."/>
            <person name="Thoen E."/>
            <person name="Andreopoulos B."/>
            <person name="Lu D."/>
            <person name="Skrede I."/>
            <person name="Drula E."/>
            <person name="Henrissat B."/>
            <person name="Morin E."/>
            <person name="Kohler A."/>
            <person name="Barry K."/>
            <person name="LaButti K."/>
            <person name="Morin E."/>
            <person name="Salamov A."/>
            <person name="Lipzen A."/>
            <person name="Mereny Z."/>
            <person name="Hegedus B."/>
            <person name="Baldrian P."/>
            <person name="Stursova M."/>
            <person name="Weitz H."/>
            <person name="Taylor A."/>
            <person name="Grigoriev I.V."/>
            <person name="Nagy L.G."/>
            <person name="Martin F."/>
            <person name="Kauserud H."/>
        </authorList>
    </citation>
    <scope>NUCLEOTIDE SEQUENCE</scope>
    <source>
        <strain evidence="1">CBHHK188m</strain>
    </source>
</reference>
<evidence type="ECO:0000313" key="2">
    <source>
        <dbReference type="Proteomes" id="UP001215280"/>
    </source>
</evidence>
<accession>A0AAD7NLT0</accession>
<dbReference type="EMBL" id="JARJLG010000033">
    <property type="protein sequence ID" value="KAJ7766370.1"/>
    <property type="molecule type" value="Genomic_DNA"/>
</dbReference>
<protein>
    <submittedName>
        <fullName evidence="1">Uncharacterized protein</fullName>
    </submittedName>
</protein>
<name>A0AAD7NLT0_9AGAR</name>
<keyword evidence="2" id="KW-1185">Reference proteome</keyword>
<dbReference type="AlphaFoldDB" id="A0AAD7NLT0"/>
<organism evidence="1 2">
    <name type="scientific">Mycena maculata</name>
    <dbReference type="NCBI Taxonomy" id="230809"/>
    <lineage>
        <taxon>Eukaryota</taxon>
        <taxon>Fungi</taxon>
        <taxon>Dikarya</taxon>
        <taxon>Basidiomycota</taxon>
        <taxon>Agaricomycotina</taxon>
        <taxon>Agaricomycetes</taxon>
        <taxon>Agaricomycetidae</taxon>
        <taxon>Agaricales</taxon>
        <taxon>Marasmiineae</taxon>
        <taxon>Mycenaceae</taxon>
        <taxon>Mycena</taxon>
    </lineage>
</organism>
<proteinExistence type="predicted"/>